<feature type="domain" description="XAC0095-like" evidence="1">
    <location>
        <begin position="19"/>
        <end position="74"/>
    </location>
</feature>
<keyword evidence="3" id="KW-1185">Reference proteome</keyword>
<evidence type="ECO:0000259" key="1">
    <source>
        <dbReference type="Pfam" id="PF26642"/>
    </source>
</evidence>
<dbReference type="Proteomes" id="UP001430193">
    <property type="component" value="Unassembled WGS sequence"/>
</dbReference>
<evidence type="ECO:0000313" key="2">
    <source>
        <dbReference type="EMBL" id="MBM7131287.1"/>
    </source>
</evidence>
<organism evidence="2 3">
    <name type="scientific">Dyella mobilis</name>
    <dbReference type="NCBI Taxonomy" id="1849582"/>
    <lineage>
        <taxon>Bacteria</taxon>
        <taxon>Pseudomonadati</taxon>
        <taxon>Pseudomonadota</taxon>
        <taxon>Gammaproteobacteria</taxon>
        <taxon>Lysobacterales</taxon>
        <taxon>Rhodanobacteraceae</taxon>
        <taxon>Dyella</taxon>
    </lineage>
</organism>
<gene>
    <name evidence="2" type="ORF">ISS99_17305</name>
</gene>
<proteinExistence type="predicted"/>
<dbReference type="RefSeq" id="WP_204632875.1">
    <property type="nucleotide sequence ID" value="NZ_BSOC01000005.1"/>
</dbReference>
<dbReference type="EMBL" id="JADIKF010000040">
    <property type="protein sequence ID" value="MBM7131287.1"/>
    <property type="molecule type" value="Genomic_DNA"/>
</dbReference>
<comment type="caution">
    <text evidence="2">The sequence shown here is derived from an EMBL/GenBank/DDBJ whole genome shotgun (WGS) entry which is preliminary data.</text>
</comment>
<dbReference type="InterPro" id="IPR058099">
    <property type="entry name" value="T3SS_XAC0095_dom"/>
</dbReference>
<dbReference type="NCBIfam" id="NF047335">
    <property type="entry name" value="T3SS_XAC0095"/>
    <property type="match status" value="1"/>
</dbReference>
<reference evidence="2" key="1">
    <citation type="submission" date="2020-10" db="EMBL/GenBank/DDBJ databases">
        <title>Phylogeny of dyella-like bacteria.</title>
        <authorList>
            <person name="Fu J."/>
        </authorList>
    </citation>
    <scope>NUCLEOTIDE SEQUENCE</scope>
    <source>
        <strain evidence="2">DHON07</strain>
    </source>
</reference>
<sequence>MADNAPTSRSPSLIAAITLSPEGYRILCNLRDELRLLASIAERQANRERQVLVCRNTMAHCFEHLAQRVDEVVDLCGKNLVF</sequence>
<name>A0ABS2KJE7_9GAMM</name>
<evidence type="ECO:0000313" key="3">
    <source>
        <dbReference type="Proteomes" id="UP001430193"/>
    </source>
</evidence>
<protein>
    <recommendedName>
        <fullName evidence="1">XAC0095-like domain-containing protein</fullName>
    </recommendedName>
</protein>
<accession>A0ABS2KJE7</accession>
<dbReference type="Pfam" id="PF26642">
    <property type="entry name" value="XAC0095_dom"/>
    <property type="match status" value="1"/>
</dbReference>